<dbReference type="EMBL" id="CP119067">
    <property type="protein sequence ID" value="WEL38778.1"/>
    <property type="molecule type" value="Genomic_DNA"/>
</dbReference>
<keyword evidence="2" id="KW-1185">Reference proteome</keyword>
<dbReference type="Proteomes" id="UP001217963">
    <property type="component" value="Chromosome VI"/>
</dbReference>
<organism evidence="1 2">
    <name type="scientific">Encephalitozoon hellem</name>
    <name type="common">Microsporidian parasite</name>
    <dbReference type="NCBI Taxonomy" id="27973"/>
    <lineage>
        <taxon>Eukaryota</taxon>
        <taxon>Fungi</taxon>
        <taxon>Fungi incertae sedis</taxon>
        <taxon>Microsporidia</taxon>
        <taxon>Unikaryonidae</taxon>
        <taxon>Encephalitozoon</taxon>
    </lineage>
</organism>
<sequence length="32" mass="3902">MFYTALFINVLIYHGLWRNLLRHLFNKSYSLG</sequence>
<name>A0ABY8CIP3_ENCHE</name>
<evidence type="ECO:0000313" key="2">
    <source>
        <dbReference type="Proteomes" id="UP001217963"/>
    </source>
</evidence>
<accession>A0ABY8CIP3</accession>
<reference evidence="1 2" key="1">
    <citation type="submission" date="2023-02" db="EMBL/GenBank/DDBJ databases">
        <title>Encephalitozoon hellem ATCC 50451 complete genome.</title>
        <authorList>
            <person name="Mascarenhas dos Santos A.C."/>
            <person name="Julian A.T."/>
            <person name="Pombert J.-F."/>
        </authorList>
    </citation>
    <scope>NUCLEOTIDE SEQUENCE [LARGE SCALE GENOMIC DNA]</scope>
    <source>
        <strain evidence="1 2">ATCC 50451</strain>
    </source>
</reference>
<proteinExistence type="predicted"/>
<protein>
    <submittedName>
        <fullName evidence="1">Uncharacterized protein</fullName>
    </submittedName>
</protein>
<gene>
    <name evidence="1" type="ORF">PFJ87_06g00430</name>
</gene>
<evidence type="ECO:0000313" key="1">
    <source>
        <dbReference type="EMBL" id="WEL38778.1"/>
    </source>
</evidence>